<evidence type="ECO:0000256" key="1">
    <source>
        <dbReference type="SAM" id="MobiDB-lite"/>
    </source>
</evidence>
<reference evidence="2 3" key="1">
    <citation type="journal article" date="2015" name="Environ. Microbiol.">
        <title>Metagenome sequence of Elaphomyces granulatus from sporocarp tissue reveals Ascomycota ectomycorrhizal fingerprints of genome expansion and a Proteobacteria-rich microbiome.</title>
        <authorList>
            <person name="Quandt C.A."/>
            <person name="Kohler A."/>
            <person name="Hesse C.N."/>
            <person name="Sharpton T.J."/>
            <person name="Martin F."/>
            <person name="Spatafora J.W."/>
        </authorList>
    </citation>
    <scope>NUCLEOTIDE SEQUENCE [LARGE SCALE GENOMIC DNA]</scope>
    <source>
        <strain evidence="2 3">OSC145934</strain>
    </source>
</reference>
<accession>A0A232M7U6</accession>
<dbReference type="OrthoDB" id="5425043at2759"/>
<sequence length="182" mass="21023">MIFKKQIQSGNRPKSSCSTMSGHRRVKCYLARLEDHLKETRQKYPQLWALSDAEFRVDRFEALHASTFHHIWYYLESRIDFDGSEELGRYFIRTIYANLCVVCRDWMNTPAGLGKSDKRQVLLSVYDAAPLAEEFAEVGWDDFKITDKEVKRKKPKVSVKDILARSFKAVAPPPRSASGDIC</sequence>
<evidence type="ECO:0000313" key="2">
    <source>
        <dbReference type="EMBL" id="OXV12167.1"/>
    </source>
</evidence>
<protein>
    <submittedName>
        <fullName evidence="2">Uncharacterized protein</fullName>
    </submittedName>
</protein>
<comment type="caution">
    <text evidence="2">The sequence shown here is derived from an EMBL/GenBank/DDBJ whole genome shotgun (WGS) entry which is preliminary data.</text>
</comment>
<dbReference type="AlphaFoldDB" id="A0A232M7U6"/>
<proteinExistence type="predicted"/>
<evidence type="ECO:0000313" key="3">
    <source>
        <dbReference type="Proteomes" id="UP000243515"/>
    </source>
</evidence>
<name>A0A232M7U6_9EURO</name>
<keyword evidence="3" id="KW-1185">Reference proteome</keyword>
<dbReference type="Proteomes" id="UP000243515">
    <property type="component" value="Unassembled WGS sequence"/>
</dbReference>
<organism evidence="2 3">
    <name type="scientific">Elaphomyces granulatus</name>
    <dbReference type="NCBI Taxonomy" id="519963"/>
    <lineage>
        <taxon>Eukaryota</taxon>
        <taxon>Fungi</taxon>
        <taxon>Dikarya</taxon>
        <taxon>Ascomycota</taxon>
        <taxon>Pezizomycotina</taxon>
        <taxon>Eurotiomycetes</taxon>
        <taxon>Eurotiomycetidae</taxon>
        <taxon>Eurotiales</taxon>
        <taxon>Elaphomycetaceae</taxon>
        <taxon>Elaphomyces</taxon>
    </lineage>
</organism>
<dbReference type="EMBL" id="NPHW01001978">
    <property type="protein sequence ID" value="OXV12167.1"/>
    <property type="molecule type" value="Genomic_DNA"/>
</dbReference>
<feature type="region of interest" description="Disordered" evidence="1">
    <location>
        <begin position="1"/>
        <end position="20"/>
    </location>
</feature>
<gene>
    <name evidence="2" type="ORF">Egran_00072</name>
</gene>